<reference evidence="2 3" key="1">
    <citation type="submission" date="2016-08" db="EMBL/GenBank/DDBJ databases">
        <title>Genome sequencing of Paenibacillus sp. TI45-13ar, isolated from Korean traditional nuruk.</title>
        <authorList>
            <person name="Kim S.-J."/>
        </authorList>
    </citation>
    <scope>NUCLEOTIDE SEQUENCE [LARGE SCALE GENOMIC DNA]</scope>
    <source>
        <strain evidence="2 3">TI45-13ar</strain>
    </source>
</reference>
<dbReference type="STRING" id="1886670.PTI45_00118"/>
<feature type="chain" id="PRO_5039056512" evidence="1">
    <location>
        <begin position="20"/>
        <end position="192"/>
    </location>
</feature>
<protein>
    <submittedName>
        <fullName evidence="2">Uncharacterized protein</fullName>
    </submittedName>
</protein>
<proteinExistence type="predicted"/>
<keyword evidence="1" id="KW-0732">Signal</keyword>
<name>A0A1E3L994_9BACL</name>
<accession>A0A1E3L994</accession>
<dbReference type="Proteomes" id="UP000094578">
    <property type="component" value="Unassembled WGS sequence"/>
</dbReference>
<sequence>MITLMMLLAGILSPYSGSAQVSDATPVQAVTTVQSADYEATPVFHTEVATPKLTASTAVYSTTDSVYDEQYSRLNGISLADTREDVLRIKGKPFHIVENELGDQEYQYQDVNIGFQDQWITYISVPAKVGTITLDGQKITLGRDEIRKALGKPDFSAEDGEGYTNGLSALKVFTDSQTGALRSVDIFDATSE</sequence>
<keyword evidence="3" id="KW-1185">Reference proteome</keyword>
<dbReference type="AlphaFoldDB" id="A0A1E3L994"/>
<evidence type="ECO:0000313" key="2">
    <source>
        <dbReference type="EMBL" id="ODP30397.1"/>
    </source>
</evidence>
<evidence type="ECO:0000256" key="1">
    <source>
        <dbReference type="SAM" id="SignalP"/>
    </source>
</evidence>
<feature type="signal peptide" evidence="1">
    <location>
        <begin position="1"/>
        <end position="19"/>
    </location>
</feature>
<evidence type="ECO:0000313" key="3">
    <source>
        <dbReference type="Proteomes" id="UP000094578"/>
    </source>
</evidence>
<organism evidence="2 3">
    <name type="scientific">Paenibacillus nuruki</name>
    <dbReference type="NCBI Taxonomy" id="1886670"/>
    <lineage>
        <taxon>Bacteria</taxon>
        <taxon>Bacillati</taxon>
        <taxon>Bacillota</taxon>
        <taxon>Bacilli</taxon>
        <taxon>Bacillales</taxon>
        <taxon>Paenibacillaceae</taxon>
        <taxon>Paenibacillus</taxon>
    </lineage>
</organism>
<gene>
    <name evidence="2" type="ORF">PTI45_00118</name>
</gene>
<comment type="caution">
    <text evidence="2">The sequence shown here is derived from an EMBL/GenBank/DDBJ whole genome shotgun (WGS) entry which is preliminary data.</text>
</comment>
<dbReference type="RefSeq" id="WP_069325608.1">
    <property type="nucleotide sequence ID" value="NZ_MDER01000002.1"/>
</dbReference>
<dbReference type="EMBL" id="MDER01000002">
    <property type="protein sequence ID" value="ODP30397.1"/>
    <property type="molecule type" value="Genomic_DNA"/>
</dbReference>